<gene>
    <name evidence="1" type="ORF">QYF61_000527</name>
</gene>
<dbReference type="Proteomes" id="UP001333110">
    <property type="component" value="Unassembled WGS sequence"/>
</dbReference>
<sequence>MARRRGIKGKLGLTNLIVFHDNMTGFLDNGRAVTYLDFIKTFKPVFYNILVSLFQCYDLDGWTSRWVNGWMFADVTGLGGPVNTYKVRASIHRDMDRLKERANGNLMRFIKDKCQPLLQRRKRPLQ</sequence>
<keyword evidence="2" id="KW-1185">Reference proteome</keyword>
<proteinExistence type="predicted"/>
<accession>A0AAN7NNE9</accession>
<evidence type="ECO:0000313" key="1">
    <source>
        <dbReference type="EMBL" id="KAK4828689.1"/>
    </source>
</evidence>
<dbReference type="AlphaFoldDB" id="A0AAN7NNE9"/>
<evidence type="ECO:0000313" key="2">
    <source>
        <dbReference type="Proteomes" id="UP001333110"/>
    </source>
</evidence>
<organism evidence="1 2">
    <name type="scientific">Mycteria americana</name>
    <name type="common">Wood stork</name>
    <dbReference type="NCBI Taxonomy" id="33587"/>
    <lineage>
        <taxon>Eukaryota</taxon>
        <taxon>Metazoa</taxon>
        <taxon>Chordata</taxon>
        <taxon>Craniata</taxon>
        <taxon>Vertebrata</taxon>
        <taxon>Euteleostomi</taxon>
        <taxon>Archelosauria</taxon>
        <taxon>Archosauria</taxon>
        <taxon>Dinosauria</taxon>
        <taxon>Saurischia</taxon>
        <taxon>Theropoda</taxon>
        <taxon>Coelurosauria</taxon>
        <taxon>Aves</taxon>
        <taxon>Neognathae</taxon>
        <taxon>Neoaves</taxon>
        <taxon>Aequornithes</taxon>
        <taxon>Ciconiiformes</taxon>
        <taxon>Ciconiidae</taxon>
        <taxon>Mycteria</taxon>
    </lineage>
</organism>
<reference evidence="1 2" key="1">
    <citation type="journal article" date="2023" name="J. Hered.">
        <title>Chromosome-level genome of the wood stork (Mycteria americana) provides insight into avian chromosome evolution.</title>
        <authorList>
            <person name="Flamio R. Jr."/>
            <person name="Ramstad K.M."/>
        </authorList>
    </citation>
    <scope>NUCLEOTIDE SEQUENCE [LARGE SCALE GENOMIC DNA]</scope>
    <source>
        <strain evidence="1">JAX WOST 10</strain>
    </source>
</reference>
<comment type="caution">
    <text evidence="1">The sequence shown here is derived from an EMBL/GenBank/DDBJ whole genome shotgun (WGS) entry which is preliminary data.</text>
</comment>
<dbReference type="EMBL" id="JAUNZN010000001">
    <property type="protein sequence ID" value="KAK4828689.1"/>
    <property type="molecule type" value="Genomic_DNA"/>
</dbReference>
<name>A0AAN7NNE9_MYCAM</name>
<protein>
    <submittedName>
        <fullName evidence="1">Uncharacterized protein</fullName>
    </submittedName>
</protein>